<organism evidence="3 4">
    <name type="scientific">Linum trigynum</name>
    <dbReference type="NCBI Taxonomy" id="586398"/>
    <lineage>
        <taxon>Eukaryota</taxon>
        <taxon>Viridiplantae</taxon>
        <taxon>Streptophyta</taxon>
        <taxon>Embryophyta</taxon>
        <taxon>Tracheophyta</taxon>
        <taxon>Spermatophyta</taxon>
        <taxon>Magnoliopsida</taxon>
        <taxon>eudicotyledons</taxon>
        <taxon>Gunneridae</taxon>
        <taxon>Pentapetalae</taxon>
        <taxon>rosids</taxon>
        <taxon>fabids</taxon>
        <taxon>Malpighiales</taxon>
        <taxon>Linaceae</taxon>
        <taxon>Linum</taxon>
    </lineage>
</organism>
<dbReference type="Proteomes" id="UP001497516">
    <property type="component" value="Chromosome 1"/>
</dbReference>
<evidence type="ECO:0000259" key="2">
    <source>
        <dbReference type="Pfam" id="PF03372"/>
    </source>
</evidence>
<dbReference type="InterPro" id="IPR005135">
    <property type="entry name" value="Endo/exonuclease/phosphatase"/>
</dbReference>
<dbReference type="SUPFAM" id="SSF56219">
    <property type="entry name" value="DNase I-like"/>
    <property type="match status" value="1"/>
</dbReference>
<evidence type="ECO:0000256" key="1">
    <source>
        <dbReference type="SAM" id="MobiDB-lite"/>
    </source>
</evidence>
<protein>
    <recommendedName>
        <fullName evidence="2">Endonuclease/exonuclease/phosphatase domain-containing protein</fullName>
    </recommendedName>
</protein>
<feature type="compositionally biased region" description="Basic and acidic residues" evidence="1">
    <location>
        <begin position="39"/>
        <end position="52"/>
    </location>
</feature>
<dbReference type="PANTHER" id="PTHR33710:SF62">
    <property type="entry name" value="DUF4283 DOMAIN PROTEIN"/>
    <property type="match status" value="1"/>
</dbReference>
<gene>
    <name evidence="3" type="ORF">LTRI10_LOCUS2334</name>
</gene>
<dbReference type="PANTHER" id="PTHR33710">
    <property type="entry name" value="BNAC02G09200D PROTEIN"/>
    <property type="match status" value="1"/>
</dbReference>
<dbReference type="EMBL" id="OZ034813">
    <property type="protein sequence ID" value="CAL1354531.1"/>
    <property type="molecule type" value="Genomic_DNA"/>
</dbReference>
<keyword evidence="4" id="KW-1185">Reference proteome</keyword>
<evidence type="ECO:0000313" key="4">
    <source>
        <dbReference type="Proteomes" id="UP001497516"/>
    </source>
</evidence>
<sequence length="343" mass="40214">MRILSYNCRGLGKKRAVKSLDSLMKRVTPQLVFLMETKQTKEENESTRRELGFEEGDSWSTDHSHGGRAGGISHWWKEGMNVIIMSLSFNHIDARVVEDNGFVWRFSGVYGWPETQDKYKTWEVIDRLTEQWTGAWLCGGDFNQVLSPTEKDVGRAVVDHEMNDFQSCLTDAGLQDLGFNGHQFTWENRRVGGRFIEERLDRFTASDDWRATFPQARVTHLAKERSDNRPMLCDTKGEEDEEPRWGRSFHFDPFWSRHEDCRRTIEEAWGQPNQGDCLTKLLFCRSHLEQWSRRAFPNFHKQKARIRRALEALGRVERTQIIADQIIQLEQEMDEVESNEESY</sequence>
<evidence type="ECO:0000313" key="3">
    <source>
        <dbReference type="EMBL" id="CAL1354531.1"/>
    </source>
</evidence>
<accession>A0AAV2CF83</accession>
<dbReference type="InterPro" id="IPR036691">
    <property type="entry name" value="Endo/exonu/phosph_ase_sf"/>
</dbReference>
<dbReference type="Pfam" id="PF03372">
    <property type="entry name" value="Exo_endo_phos"/>
    <property type="match status" value="1"/>
</dbReference>
<feature type="domain" description="Endonuclease/exonuclease/phosphatase" evidence="2">
    <location>
        <begin position="4"/>
        <end position="215"/>
    </location>
</feature>
<dbReference type="AlphaFoldDB" id="A0AAV2CF83"/>
<dbReference type="Gene3D" id="3.60.10.10">
    <property type="entry name" value="Endonuclease/exonuclease/phosphatase"/>
    <property type="match status" value="1"/>
</dbReference>
<reference evidence="3 4" key="1">
    <citation type="submission" date="2024-04" db="EMBL/GenBank/DDBJ databases">
        <authorList>
            <person name="Fracassetti M."/>
        </authorList>
    </citation>
    <scope>NUCLEOTIDE SEQUENCE [LARGE SCALE GENOMIC DNA]</scope>
</reference>
<name>A0AAV2CF83_9ROSI</name>
<feature type="region of interest" description="Disordered" evidence="1">
    <location>
        <begin position="39"/>
        <end position="65"/>
    </location>
</feature>
<proteinExistence type="predicted"/>